<dbReference type="HOGENOM" id="CLU_046525_0_1_9"/>
<dbReference type="PROSITE" id="PS51202">
    <property type="entry name" value="RCK_C"/>
    <property type="match status" value="2"/>
</dbReference>
<name>A8AYT3_STRGC</name>
<proteinExistence type="predicted"/>
<dbReference type="InterPro" id="IPR036291">
    <property type="entry name" value="NAD(P)-bd_dom_sf"/>
</dbReference>
<organism evidence="9 10">
    <name type="scientific">Streptococcus gordonii (strain Challis / ATCC 35105 / BCRC 15272 / CH1 / DL1 / V288)</name>
    <dbReference type="NCBI Taxonomy" id="467705"/>
    <lineage>
        <taxon>Bacteria</taxon>
        <taxon>Bacillati</taxon>
        <taxon>Bacillota</taxon>
        <taxon>Bacilli</taxon>
        <taxon>Lactobacillales</taxon>
        <taxon>Streptococcaceae</taxon>
        <taxon>Streptococcus</taxon>
    </lineage>
</organism>
<dbReference type="InterPro" id="IPR006036">
    <property type="entry name" value="K_uptake_TrkA"/>
</dbReference>
<dbReference type="Proteomes" id="UP000001131">
    <property type="component" value="Chromosome"/>
</dbReference>
<dbReference type="InterPro" id="IPR036721">
    <property type="entry name" value="RCK_C_sf"/>
</dbReference>
<evidence type="ECO:0000256" key="6">
    <source>
        <dbReference type="ARBA" id="ARBA00023065"/>
    </source>
</evidence>
<dbReference type="GO" id="GO:0015079">
    <property type="term" value="F:potassium ion transmembrane transporter activity"/>
    <property type="evidence" value="ECO:0007669"/>
    <property type="project" value="InterPro"/>
</dbReference>
<dbReference type="Pfam" id="PF02254">
    <property type="entry name" value="TrkA_N"/>
    <property type="match status" value="2"/>
</dbReference>
<dbReference type="NCBIfam" id="NF007033">
    <property type="entry name" value="PRK09496.1-5"/>
    <property type="match status" value="1"/>
</dbReference>
<dbReference type="GO" id="GO:0005886">
    <property type="term" value="C:plasma membrane"/>
    <property type="evidence" value="ECO:0007669"/>
    <property type="project" value="InterPro"/>
</dbReference>
<dbReference type="Gene3D" id="3.40.50.720">
    <property type="entry name" value="NAD(P)-binding Rossmann-like Domain"/>
    <property type="match status" value="2"/>
</dbReference>
<dbReference type="SUPFAM" id="SSF51735">
    <property type="entry name" value="NAD(P)-binding Rossmann-fold domains"/>
    <property type="match status" value="2"/>
</dbReference>
<dbReference type="Pfam" id="PF02080">
    <property type="entry name" value="TrkA_C"/>
    <property type="match status" value="2"/>
</dbReference>
<sequence length="509" mass="57457">MNDFFIFFKLCKKRTCISKTNGGTTEKIFLLFPGKTTTLKQRDEICYKIEYDRYISWRYKMKIILVGGGKVGSALCRSLVAENHDVVLIEQDEAVLNHLTKRYDIIGILGNGANFKVLEQANIESCDIFISMTEQDEVNMVSAVLAKKMGAKETVVRVRNPEYSNPFFKEKNILGFSLVVNPEQLAARSIANIIDFPNALSVEHFANGRVALMEFKVKENSPLCQTTISDFRKQYGNVIICAIERNNELTIPDGDVSIQANDKIYMTGNRSEIMAFHHYIRPRVIKSLLIIGAGKIAYYLLNILKDSKIDLKVLEINRQRAEWFSQEFPDIYVVHGDGTAKDILLEESAPNYDAVATLTGVDEENIIASMFLNSIGVQKNITKINRTSLLEIIDSQDFASIVTPKGIAVDTIMHFIRGRYNAQFSSLEALHHVANGRIETLQFQIKEENKMTNRPLSQLKLKKGVLLVAIIRQGKAIFPTGDDQIKAGDKILVTTLLQNITKIYDLLEE</sequence>
<dbReference type="PROSITE" id="PS51201">
    <property type="entry name" value="RCK_N"/>
    <property type="match status" value="2"/>
</dbReference>
<evidence type="ECO:0000313" key="9">
    <source>
        <dbReference type="EMBL" id="ABV09987.1"/>
    </source>
</evidence>
<dbReference type="FunFam" id="3.40.50.720:FF:000448">
    <property type="entry name" value="Trk system potassium transporter TrkA"/>
    <property type="match status" value="1"/>
</dbReference>
<dbReference type="eggNOG" id="COG0569">
    <property type="taxonomic scope" value="Bacteria"/>
</dbReference>
<evidence type="ECO:0000256" key="4">
    <source>
        <dbReference type="ARBA" id="ARBA00022958"/>
    </source>
</evidence>
<feature type="domain" description="RCK C-terminal" evidence="8">
    <location>
        <begin position="200"/>
        <end position="282"/>
    </location>
</feature>
<evidence type="ECO:0000256" key="2">
    <source>
        <dbReference type="ARBA" id="ARBA00022448"/>
    </source>
</evidence>
<dbReference type="InterPro" id="IPR006037">
    <property type="entry name" value="RCK_C"/>
</dbReference>
<dbReference type="AlphaFoldDB" id="A8AYT3"/>
<keyword evidence="5" id="KW-0520">NAD</keyword>
<keyword evidence="3" id="KW-0633">Potassium transport</keyword>
<dbReference type="STRING" id="467705.SGO_1666"/>
<reference evidence="9 10" key="1">
    <citation type="journal article" date="2007" name="J. Bacteriol.">
        <title>Genome-wide transcriptional changes in Streptococcus gordonii in response to competence signaling peptide.</title>
        <authorList>
            <person name="Vickerman M.M."/>
            <person name="Iobst S."/>
            <person name="Jesionowski A.M."/>
            <person name="Gill S.R."/>
        </authorList>
    </citation>
    <scope>NUCLEOTIDE SEQUENCE [LARGE SCALE GENOMIC DNA]</scope>
    <source>
        <strain evidence="10">Challis / ATCC 35105 / BCRC 15272 / CH1 / DL1 / V288</strain>
    </source>
</reference>
<feature type="domain" description="RCK N-terminal" evidence="7">
    <location>
        <begin position="60"/>
        <end position="180"/>
    </location>
</feature>
<dbReference type="InterPro" id="IPR050721">
    <property type="entry name" value="Trk_Ktr_HKT_K-transport"/>
</dbReference>
<dbReference type="Gene3D" id="3.30.70.1450">
    <property type="entry name" value="Regulator of K+ conductance, C-terminal domain"/>
    <property type="match status" value="2"/>
</dbReference>
<feature type="domain" description="RCK N-terminal" evidence="7">
    <location>
        <begin position="285"/>
        <end position="413"/>
    </location>
</feature>
<dbReference type="PANTHER" id="PTHR43833">
    <property type="entry name" value="POTASSIUM CHANNEL PROTEIN 2-RELATED-RELATED"/>
    <property type="match status" value="1"/>
</dbReference>
<evidence type="ECO:0000259" key="7">
    <source>
        <dbReference type="PROSITE" id="PS51201"/>
    </source>
</evidence>
<feature type="domain" description="RCK C-terminal" evidence="8">
    <location>
        <begin position="428"/>
        <end position="509"/>
    </location>
</feature>
<gene>
    <name evidence="9" type="primary">trkA</name>
    <name evidence="9" type="ordered locus">SGO_1666</name>
</gene>
<protein>
    <recommendedName>
        <fullName evidence="1">Trk system potassium uptake protein TrkA</fullName>
    </recommendedName>
</protein>
<keyword evidence="4" id="KW-0630">Potassium</keyword>
<dbReference type="InterPro" id="IPR003148">
    <property type="entry name" value="RCK_N"/>
</dbReference>
<evidence type="ECO:0000256" key="5">
    <source>
        <dbReference type="ARBA" id="ARBA00023027"/>
    </source>
</evidence>
<dbReference type="EMBL" id="CP000725">
    <property type="protein sequence ID" value="ABV09987.1"/>
    <property type="molecule type" value="Genomic_DNA"/>
</dbReference>
<dbReference type="PRINTS" id="PR00335">
    <property type="entry name" value="KUPTAKETRKA"/>
</dbReference>
<evidence type="ECO:0000313" key="10">
    <source>
        <dbReference type="Proteomes" id="UP000001131"/>
    </source>
</evidence>
<dbReference type="SUPFAM" id="SSF116726">
    <property type="entry name" value="TrkA C-terminal domain-like"/>
    <property type="match status" value="2"/>
</dbReference>
<dbReference type="PANTHER" id="PTHR43833:SF5">
    <property type="entry name" value="TRK SYSTEM POTASSIUM UPTAKE PROTEIN TRKA"/>
    <property type="match status" value="1"/>
</dbReference>
<evidence type="ECO:0000256" key="1">
    <source>
        <dbReference type="ARBA" id="ARBA00017378"/>
    </source>
</evidence>
<accession>A8AYT3</accession>
<evidence type="ECO:0000259" key="8">
    <source>
        <dbReference type="PROSITE" id="PS51202"/>
    </source>
</evidence>
<dbReference type="NCBIfam" id="NF007039">
    <property type="entry name" value="PRK09496.3-2"/>
    <property type="match status" value="1"/>
</dbReference>
<dbReference type="KEGG" id="sgo:SGO_1666"/>
<keyword evidence="10" id="KW-1185">Reference proteome</keyword>
<keyword evidence="6" id="KW-0406">Ion transport</keyword>
<evidence type="ECO:0000256" key="3">
    <source>
        <dbReference type="ARBA" id="ARBA00022538"/>
    </source>
</evidence>
<keyword evidence="2" id="KW-0813">Transport</keyword>